<dbReference type="SUPFAM" id="SSF51261">
    <property type="entry name" value="Duplicated hybrid motif"/>
    <property type="match status" value="1"/>
</dbReference>
<feature type="non-terminal residue" evidence="1">
    <location>
        <position position="1"/>
    </location>
</feature>
<dbReference type="InterPro" id="IPR011055">
    <property type="entry name" value="Dup_hybrid_motif"/>
</dbReference>
<dbReference type="InterPro" id="IPR050570">
    <property type="entry name" value="Cell_wall_metabolism_enzyme"/>
</dbReference>
<comment type="caution">
    <text evidence="1">The sequence shown here is derived from an EMBL/GenBank/DDBJ whole genome shotgun (WGS) entry which is preliminary data.</text>
</comment>
<dbReference type="EMBL" id="AJWZ01008148">
    <property type="protein sequence ID" value="EKC54937.1"/>
    <property type="molecule type" value="Genomic_DNA"/>
</dbReference>
<accession>K1S2K1</accession>
<sequence length="225" mass="25587">RSRGQALVAVADGHVSRVVLQPGGYGRAVYLTLDNGVTAVYGHLRNFRDDIEEHVRSERYARHANSVDLWFEAGRWPVAQGDTIGWSGNSGSSMGPHLHFELRDTPTQRLHNLVREGVIRPKDNLPPRIMRLHYVEIDTLDDGTPVRSRPHTYAVVREAEGRYRLARGDEAVEVGRRGYFVAEVSDRRNDVQNTFGVWRVQAAIDGEPYFEYRMDGFTHDLSRCC</sequence>
<organism evidence="1">
    <name type="scientific">human gut metagenome</name>
    <dbReference type="NCBI Taxonomy" id="408170"/>
    <lineage>
        <taxon>unclassified sequences</taxon>
        <taxon>metagenomes</taxon>
        <taxon>organismal metagenomes</taxon>
    </lineage>
</organism>
<evidence type="ECO:0000313" key="1">
    <source>
        <dbReference type="EMBL" id="EKC54937.1"/>
    </source>
</evidence>
<dbReference type="Gene3D" id="2.70.70.10">
    <property type="entry name" value="Glucose Permease (Domain IIA)"/>
    <property type="match status" value="1"/>
</dbReference>
<proteinExistence type="predicted"/>
<name>K1S2K1_9ZZZZ</name>
<dbReference type="AlphaFoldDB" id="K1S2K1"/>
<gene>
    <name evidence="1" type="ORF">OBE_11809</name>
</gene>
<protein>
    <submittedName>
        <fullName evidence="1">Peptidase family M23</fullName>
    </submittedName>
</protein>
<dbReference type="PANTHER" id="PTHR21666">
    <property type="entry name" value="PEPTIDASE-RELATED"/>
    <property type="match status" value="1"/>
</dbReference>
<dbReference type="CDD" id="cd12797">
    <property type="entry name" value="M23_peptidase"/>
    <property type="match status" value="1"/>
</dbReference>
<dbReference type="GO" id="GO:0004222">
    <property type="term" value="F:metalloendopeptidase activity"/>
    <property type="evidence" value="ECO:0007669"/>
    <property type="project" value="TreeGrafter"/>
</dbReference>
<reference evidence="1" key="1">
    <citation type="journal article" date="2013" name="Environ. Microbiol.">
        <title>Microbiota from the distal guts of lean and obese adolescents exhibit partial functional redundancy besides clear differences in community structure.</title>
        <authorList>
            <person name="Ferrer M."/>
            <person name="Ruiz A."/>
            <person name="Lanza F."/>
            <person name="Haange S.B."/>
            <person name="Oberbach A."/>
            <person name="Till H."/>
            <person name="Bargiela R."/>
            <person name="Campoy C."/>
            <person name="Segura M.T."/>
            <person name="Richter M."/>
            <person name="von Bergen M."/>
            <person name="Seifert J."/>
            <person name="Suarez A."/>
        </authorList>
    </citation>
    <scope>NUCLEOTIDE SEQUENCE</scope>
</reference>
<feature type="non-terminal residue" evidence="1">
    <location>
        <position position="225"/>
    </location>
</feature>
<dbReference type="PANTHER" id="PTHR21666:SF270">
    <property type="entry name" value="MUREIN HYDROLASE ACTIVATOR ENVC"/>
    <property type="match status" value="1"/>
</dbReference>